<accession>A0ABQ6PFR8</accession>
<dbReference type="RefSeq" id="WP_407877119.1">
    <property type="nucleotide sequence ID" value="NZ_BTHG01000002.1"/>
</dbReference>
<evidence type="ECO:0000256" key="1">
    <source>
        <dbReference type="SAM" id="SignalP"/>
    </source>
</evidence>
<proteinExistence type="predicted"/>
<feature type="signal peptide" evidence="1">
    <location>
        <begin position="1"/>
        <end position="24"/>
    </location>
</feature>
<comment type="caution">
    <text evidence="2">The sequence shown here is derived from an EMBL/GenBank/DDBJ whole genome shotgun (WGS) entry which is preliminary data.</text>
</comment>
<protein>
    <submittedName>
        <fullName evidence="2">Uncharacterized protein</fullName>
    </submittedName>
</protein>
<organism evidence="2 3">
    <name type="scientific">Francisella sciaenopsi</name>
    <dbReference type="NCBI Taxonomy" id="3055034"/>
    <lineage>
        <taxon>Bacteria</taxon>
        <taxon>Pseudomonadati</taxon>
        <taxon>Pseudomonadota</taxon>
        <taxon>Gammaproteobacteria</taxon>
        <taxon>Thiotrichales</taxon>
        <taxon>Francisellaceae</taxon>
        <taxon>Francisella</taxon>
    </lineage>
</organism>
<dbReference type="EMBL" id="BTHG01000002">
    <property type="protein sequence ID" value="GMN89304.1"/>
    <property type="molecule type" value="Genomic_DNA"/>
</dbReference>
<feature type="chain" id="PRO_5046537650" evidence="1">
    <location>
        <begin position="25"/>
        <end position="97"/>
    </location>
</feature>
<evidence type="ECO:0000313" key="2">
    <source>
        <dbReference type="EMBL" id="GMN89304.1"/>
    </source>
</evidence>
<dbReference type="Proteomes" id="UP001628164">
    <property type="component" value="Unassembled WGS sequence"/>
</dbReference>
<keyword evidence="3" id="KW-1185">Reference proteome</keyword>
<reference evidence="2 3" key="1">
    <citation type="journal article" date="2024" name="Dis. Aquat. Organ.">
        <title>Francisella sciaenopsi sp. nov. isolated from diseased red drum Sciaenops ocellatus in Florida, USA.</title>
        <authorList>
            <person name="Kawahara M."/>
            <person name="Cody T.T."/>
            <person name="Yanong R.P.E."/>
            <person name="Henderson E."/>
            <person name="Yazdi Z."/>
            <person name="Soto E."/>
        </authorList>
    </citation>
    <scope>NUCLEOTIDE SEQUENCE [LARGE SCALE GENOMIC DNA]</scope>
    <source>
        <strain evidence="2 3">R22-20-7</strain>
    </source>
</reference>
<sequence length="97" mass="10573">MKLRSKVLSSIGFAGLLLPMWSQAAITWTTAPACSAQSKSVTCEWAAANDAGDPVDNYDVAVLQDGIAMPNRIFNGAMESDTIVYSIRYYTRSKMEC</sequence>
<keyword evidence="1" id="KW-0732">Signal</keyword>
<gene>
    <name evidence="2" type="ORF">fsci_07900</name>
</gene>
<evidence type="ECO:0000313" key="3">
    <source>
        <dbReference type="Proteomes" id="UP001628164"/>
    </source>
</evidence>
<name>A0ABQ6PFR8_9GAMM</name>